<dbReference type="CDD" id="cd00146">
    <property type="entry name" value="PKD"/>
    <property type="match status" value="2"/>
</dbReference>
<dbReference type="KEGG" id="mtt:Ftrac_2170"/>
<name>E4TV59_MARTH</name>
<dbReference type="InterPro" id="IPR026444">
    <property type="entry name" value="Secre_tail"/>
</dbReference>
<dbReference type="Pfam" id="PF18911">
    <property type="entry name" value="PKD_4"/>
    <property type="match status" value="1"/>
</dbReference>
<dbReference type="SUPFAM" id="SSF55486">
    <property type="entry name" value="Metalloproteases ('zincins'), catalytic domain"/>
    <property type="match status" value="1"/>
</dbReference>
<dbReference type="InterPro" id="IPR013783">
    <property type="entry name" value="Ig-like_fold"/>
</dbReference>
<dbReference type="RefSeq" id="WP_013454295.1">
    <property type="nucleotide sequence ID" value="NC_014759.1"/>
</dbReference>
<dbReference type="eggNOG" id="COG3291">
    <property type="taxonomic scope" value="Bacteria"/>
</dbReference>
<evidence type="ECO:0000256" key="1">
    <source>
        <dbReference type="SAM" id="SignalP"/>
    </source>
</evidence>
<evidence type="ECO:0000313" key="4">
    <source>
        <dbReference type="Proteomes" id="UP000008720"/>
    </source>
</evidence>
<dbReference type="EMBL" id="CP002349">
    <property type="protein sequence ID" value="ADR22152.1"/>
    <property type="molecule type" value="Genomic_DNA"/>
</dbReference>
<dbReference type="Pfam" id="PF18962">
    <property type="entry name" value="Por_Secre_tail"/>
    <property type="match status" value="1"/>
</dbReference>
<proteinExistence type="predicted"/>
<keyword evidence="1" id="KW-0732">Signal</keyword>
<organism evidence="3 4">
    <name type="scientific">Marivirga tractuosa (strain ATCC 23168 / DSM 4126 / NBRC 15989 / NCIMB 1408 / VKM B-1430 / H-43)</name>
    <name type="common">Microscilla tractuosa</name>
    <name type="synonym">Flexibacter tractuosus</name>
    <dbReference type="NCBI Taxonomy" id="643867"/>
    <lineage>
        <taxon>Bacteria</taxon>
        <taxon>Pseudomonadati</taxon>
        <taxon>Bacteroidota</taxon>
        <taxon>Cytophagia</taxon>
        <taxon>Cytophagales</taxon>
        <taxon>Marivirgaceae</taxon>
        <taxon>Marivirga</taxon>
    </lineage>
</organism>
<dbReference type="HOGENOM" id="CLU_273401_0_0_10"/>
<dbReference type="InterPro" id="IPR022409">
    <property type="entry name" value="PKD/Chitinase_dom"/>
</dbReference>
<dbReference type="Gene3D" id="2.60.120.260">
    <property type="entry name" value="Galactose-binding domain-like"/>
    <property type="match status" value="1"/>
</dbReference>
<dbReference type="Pfam" id="PF00801">
    <property type="entry name" value="PKD"/>
    <property type="match status" value="1"/>
</dbReference>
<protein>
    <submittedName>
        <fullName evidence="3">PKD domain containing protein</fullName>
    </submittedName>
</protein>
<gene>
    <name evidence="3" type="ordered locus">Ftrac_2170</name>
</gene>
<dbReference type="Proteomes" id="UP000008720">
    <property type="component" value="Chromosome"/>
</dbReference>
<evidence type="ECO:0000259" key="2">
    <source>
        <dbReference type="PROSITE" id="PS50093"/>
    </source>
</evidence>
<keyword evidence="4" id="KW-1185">Reference proteome</keyword>
<sequence length="1177" mass="129336">MKKTFTLAICIIFLGFNAVNAQVFKKFDPVICPVDHNSYDTFVPPPEKFQALAARGVTNQSTESTANIIVNYNGFSEEAKVAYQYAVDIWASILKSPVTIHVNANYVPLGQGVLGSAGPSDFVRDFDGAPVQNTFYPIALAEKIAGKDLNKPGNPDINSNFNSDFNFYLGTDGNPPAGQYDFVSIVLHELGHGLGFIGLASYENSQGSWSAGETGKTSIYTEFVNLGDGTPIIDLPDNSEETGDALTSNNLFFNGPISVNQLGEEPKLYTPSTWNGGSSYSHLDENEYGPGNENSLMSPQFGAGEAIHAPGITYELFADMGWIHTYMQHQNGNQITENINDDFVVDLSVFSDTTFNEKVPELVYSLDDFQSSNNIVMTDTGNGKDFTASIPNPGETSTIKYYFQGVEDGTGRNYTAPADAPNKFYTVNIVALQDKSLPYTLAEGGDFETNASDWQSIIINGNENHWEYGQPGNVLNSAISGNNVWKTKLSEDIGFADLNSSSALVSPTFDFSSENENIELSFNFMMANATTTNGFFNQGPFGLQMEFSLDRGQTWEVLGTQDDPRAENWYNFRENSPSVFSINDNSGWIEQTYEVNNGDTTLLPLNAKYNVSFLGGNQNVNFRLVFYVVQDFPEAGYEADGVLVDDFEILSSDPTADFISTSTALNYTGDQINFEYISAGATSYSWDFGDGNTSNQENPSHSYASGGVYDVSLTITSDAGNATVVKENLIKIIPTRQVPYQLEDGGNLEQAEVDFSIQNVSGTGFVLGRSEITGKAGTASGDFAFVTAPDAELYENNSEAYIYTPEFDFKSLGDYQFSFETNYQFEDNWDGFIVEYTVDRGENWIKLKDELEDNWYTQISDPQSVFGNEVPIFSGNTENEFVKKFTDVSFLAGAERVSFRIKFLTDAAEVDAGMAIDNFEILGPLAGPAIPDFSAEVEYACEGATIVFSNESLGSIKDLQWDFGEGAEPQFASGTGPHEIKFSTAGSYDVTLTAEDLNGAFVTETKEEFINIGLNHFPSISIGERSNDFTVLLTASEGESYQWFLNGDSIPDATEQTYLAIEDGQYYVAVLVENCVGFSNVDNIITSNDSPLARSFSAFPNPLNKNRALNISFENEYLGDYNVEVYSLNGRRIFSEKFNKVSTQEVQEIDLKKAIEGLYLVRVTTGSQSTQIKVLIE</sequence>
<dbReference type="NCBIfam" id="TIGR04183">
    <property type="entry name" value="Por_Secre_tail"/>
    <property type="match status" value="1"/>
</dbReference>
<feature type="signal peptide" evidence="1">
    <location>
        <begin position="1"/>
        <end position="21"/>
    </location>
</feature>
<dbReference type="SUPFAM" id="SSF49299">
    <property type="entry name" value="PKD domain"/>
    <property type="match status" value="2"/>
</dbReference>
<dbReference type="SMART" id="SM00089">
    <property type="entry name" value="PKD"/>
    <property type="match status" value="2"/>
</dbReference>
<feature type="chain" id="PRO_5003189765" evidence="1">
    <location>
        <begin position="22"/>
        <end position="1177"/>
    </location>
</feature>
<reference evidence="3 4" key="1">
    <citation type="journal article" date="2011" name="Stand. Genomic Sci.">
        <title>Complete genome sequence of Marivirga tractuosa type strain (H-43).</title>
        <authorList>
            <person name="Pagani I."/>
            <person name="Chertkov O."/>
            <person name="Lapidus A."/>
            <person name="Lucas S."/>
            <person name="Del Rio T.G."/>
            <person name="Tice H."/>
            <person name="Copeland A."/>
            <person name="Cheng J.F."/>
            <person name="Nolan M."/>
            <person name="Saunders E."/>
            <person name="Pitluck S."/>
            <person name="Held B."/>
            <person name="Goodwin L."/>
            <person name="Liolios K."/>
            <person name="Ovchinikova G."/>
            <person name="Ivanova N."/>
            <person name="Mavromatis K."/>
            <person name="Pati A."/>
            <person name="Chen A."/>
            <person name="Palaniappan K."/>
            <person name="Land M."/>
            <person name="Hauser L."/>
            <person name="Jeffries C.D."/>
            <person name="Detter J.C."/>
            <person name="Han C."/>
            <person name="Tapia R."/>
            <person name="Ngatchou-Djao O.D."/>
            <person name="Rohde M."/>
            <person name="Goker M."/>
            <person name="Spring S."/>
            <person name="Sikorski J."/>
            <person name="Woyke T."/>
            <person name="Bristow J."/>
            <person name="Eisen J.A."/>
            <person name="Markowitz V."/>
            <person name="Hugenholtz P."/>
            <person name="Klenk H.P."/>
            <person name="Kyrpides N.C."/>
        </authorList>
    </citation>
    <scope>NUCLEOTIDE SEQUENCE [LARGE SCALE GENOMIC DNA]</scope>
    <source>
        <strain evidence="4">ATCC 23168 / DSM 4126 / NBRC 15989 / NCIMB 1408 / VKM B-1430 / H-43</strain>
    </source>
</reference>
<dbReference type="STRING" id="643867.Ftrac_2170"/>
<dbReference type="AlphaFoldDB" id="E4TV59"/>
<accession>E4TV59</accession>
<dbReference type="Gene3D" id="3.40.390.10">
    <property type="entry name" value="Collagenase (Catalytic Domain)"/>
    <property type="match status" value="1"/>
</dbReference>
<dbReference type="GO" id="GO:0008237">
    <property type="term" value="F:metallopeptidase activity"/>
    <property type="evidence" value="ECO:0007669"/>
    <property type="project" value="InterPro"/>
</dbReference>
<feature type="domain" description="PKD" evidence="2">
    <location>
        <begin position="678"/>
        <end position="723"/>
    </location>
</feature>
<evidence type="ECO:0000313" key="3">
    <source>
        <dbReference type="EMBL" id="ADR22152.1"/>
    </source>
</evidence>
<dbReference type="InterPro" id="IPR000601">
    <property type="entry name" value="PKD_dom"/>
</dbReference>
<dbReference type="InterPro" id="IPR035986">
    <property type="entry name" value="PKD_dom_sf"/>
</dbReference>
<dbReference type="Gene3D" id="2.60.40.10">
    <property type="entry name" value="Immunoglobulins"/>
    <property type="match status" value="2"/>
</dbReference>
<dbReference type="PROSITE" id="PS50093">
    <property type="entry name" value="PKD"/>
    <property type="match status" value="2"/>
</dbReference>
<dbReference type="InterPro" id="IPR024079">
    <property type="entry name" value="MetalloPept_cat_dom_sf"/>
</dbReference>
<feature type="domain" description="PKD" evidence="2">
    <location>
        <begin position="945"/>
        <end position="1007"/>
    </location>
</feature>